<feature type="coiled-coil region" evidence="1">
    <location>
        <begin position="186"/>
        <end position="213"/>
    </location>
</feature>
<gene>
    <name evidence="2" type="ORF">J8F10_16420</name>
</gene>
<dbReference type="RefSeq" id="WP_210655382.1">
    <property type="nucleotide sequence ID" value="NZ_JAGKQQ010000001.1"/>
</dbReference>
<reference evidence="2 3" key="1">
    <citation type="submission" date="2021-04" db="EMBL/GenBank/DDBJ databases">
        <authorList>
            <person name="Ivanova A."/>
        </authorList>
    </citation>
    <scope>NUCLEOTIDE SEQUENCE [LARGE SCALE GENOMIC DNA]</scope>
    <source>
        <strain evidence="2 3">G18</strain>
    </source>
</reference>
<keyword evidence="3" id="KW-1185">Reference proteome</keyword>
<evidence type="ECO:0000313" key="3">
    <source>
        <dbReference type="Proteomes" id="UP000676565"/>
    </source>
</evidence>
<dbReference type="Proteomes" id="UP000676565">
    <property type="component" value="Unassembled WGS sequence"/>
</dbReference>
<accession>A0ABS5BT26</accession>
<proteinExistence type="predicted"/>
<evidence type="ECO:0000313" key="2">
    <source>
        <dbReference type="EMBL" id="MBP3956858.1"/>
    </source>
</evidence>
<sequence length="306" mass="33088">MDQFRHATITDLLPVGAVERELADRVAGLMWRLRRVARHEAAALSVPSALLPPRPDEIGAREVFAPGRPVPSNATVVDRLADLRYAQESSSCWQSLNRAAAAAVGPGNAPRKPLDAIAVEEVLGASLVLLDRISGPDPWPAALAAAGSKRNEVHRVRWTRGRLFRVLRVAAGLAGLDLKTVVTGIRAELAERIANAERRADERKQEELKLIAEVNEERATSIAAQLYVDEALIQRVARAESHLARELDRTLGMLAKLQGQRCIEFGAGAHPCPVGFVLQDAPPEGHTTEDLTPGSAISVPAVCRPR</sequence>
<dbReference type="EMBL" id="JAGKQQ010000001">
    <property type="protein sequence ID" value="MBP3956858.1"/>
    <property type="molecule type" value="Genomic_DNA"/>
</dbReference>
<keyword evidence="1" id="KW-0175">Coiled coil</keyword>
<protein>
    <submittedName>
        <fullName evidence="2">Uncharacterized protein</fullName>
    </submittedName>
</protein>
<comment type="caution">
    <text evidence="2">The sequence shown here is derived from an EMBL/GenBank/DDBJ whole genome shotgun (WGS) entry which is preliminary data.</text>
</comment>
<organism evidence="2 3">
    <name type="scientific">Gemmata palustris</name>
    <dbReference type="NCBI Taxonomy" id="2822762"/>
    <lineage>
        <taxon>Bacteria</taxon>
        <taxon>Pseudomonadati</taxon>
        <taxon>Planctomycetota</taxon>
        <taxon>Planctomycetia</taxon>
        <taxon>Gemmatales</taxon>
        <taxon>Gemmataceae</taxon>
        <taxon>Gemmata</taxon>
    </lineage>
</organism>
<evidence type="ECO:0000256" key="1">
    <source>
        <dbReference type="SAM" id="Coils"/>
    </source>
</evidence>
<name>A0ABS5BT26_9BACT</name>